<feature type="signal peptide" evidence="1">
    <location>
        <begin position="1"/>
        <end position="35"/>
    </location>
</feature>
<dbReference type="Proteomes" id="UP000319263">
    <property type="component" value="Chromosome"/>
</dbReference>
<feature type="chain" id="PRO_5022148249" evidence="1">
    <location>
        <begin position="36"/>
        <end position="246"/>
    </location>
</feature>
<reference evidence="2 3" key="1">
    <citation type="submission" date="2019-07" db="EMBL/GenBank/DDBJ databases">
        <title>Microlunatus dokdonensis sp. nov. isolated from the rhizospheric soil of the wild plant Elymus tsukushiensis.</title>
        <authorList>
            <person name="Ghim S.-Y."/>
            <person name="Hwang Y.-J."/>
            <person name="Son J.-S."/>
            <person name="Shin J.-H."/>
        </authorList>
    </citation>
    <scope>NUCLEOTIDE SEQUENCE [LARGE SCALE GENOMIC DNA]</scope>
    <source>
        <strain evidence="2 3">KUDC0627</strain>
    </source>
</reference>
<gene>
    <name evidence="2" type="ORF">FOE78_17090</name>
</gene>
<dbReference type="AlphaFoldDB" id="A0A516Q1Y1"/>
<dbReference type="OrthoDB" id="2735480at2"/>
<name>A0A516Q1Y1_9ACTN</name>
<dbReference type="EMBL" id="CP041692">
    <property type="protein sequence ID" value="QDP97408.1"/>
    <property type="molecule type" value="Genomic_DNA"/>
</dbReference>
<protein>
    <submittedName>
        <fullName evidence="2">Uncharacterized protein</fullName>
    </submittedName>
</protein>
<dbReference type="KEGG" id="mik:FOE78_17090"/>
<evidence type="ECO:0000256" key="1">
    <source>
        <dbReference type="SAM" id="SignalP"/>
    </source>
</evidence>
<evidence type="ECO:0000313" key="3">
    <source>
        <dbReference type="Proteomes" id="UP000319263"/>
    </source>
</evidence>
<dbReference type="RefSeq" id="WP_143987367.1">
    <property type="nucleotide sequence ID" value="NZ_CP041692.1"/>
</dbReference>
<accession>A0A516Q1Y1</accession>
<proteinExistence type="predicted"/>
<sequence length="246" mass="26255">MNQLSPTVRRAGALGLAAASAALIVSGASALTASAAPSSASTSSVCGTIKHCKVVKHVDVDGDHRKDTVAIVPKKLHQGSPTEVTVRVKLASGKLVKTTVKNLSGPGGDYLFRGAARLDGHRGAELFISHLVGAHGVSYRVLTYRHGALQTLLPPKADAGITSRDWFTDSALNFETGVFRSRHPGQPAKIKIKNAAYSEKAKRMQGEVVSYRWQNGGWHHLSTVKRSWAQEHSDFGGWHLSGLHGV</sequence>
<keyword evidence="3" id="KW-1185">Reference proteome</keyword>
<keyword evidence="1" id="KW-0732">Signal</keyword>
<organism evidence="2 3">
    <name type="scientific">Microlunatus elymi</name>
    <dbReference type="NCBI Taxonomy" id="2596828"/>
    <lineage>
        <taxon>Bacteria</taxon>
        <taxon>Bacillati</taxon>
        <taxon>Actinomycetota</taxon>
        <taxon>Actinomycetes</taxon>
        <taxon>Propionibacteriales</taxon>
        <taxon>Propionibacteriaceae</taxon>
        <taxon>Microlunatus</taxon>
    </lineage>
</organism>
<evidence type="ECO:0000313" key="2">
    <source>
        <dbReference type="EMBL" id="QDP97408.1"/>
    </source>
</evidence>